<accession>E7C7R3</accession>
<dbReference type="SUPFAM" id="SSF54593">
    <property type="entry name" value="Glyoxalase/Bleomycin resistance protein/Dihydroxybiphenyl dioxygenase"/>
    <property type="match status" value="1"/>
</dbReference>
<reference evidence="2" key="1">
    <citation type="submission" date="2010-01" db="EMBL/GenBank/DDBJ databases">
        <title>Genome fragments of uncultured bacteria from the North Pacific subtropical Gyre.</title>
        <authorList>
            <person name="Pham V.D."/>
            <person name="Delong E.F."/>
        </authorList>
    </citation>
    <scope>NUCLEOTIDE SEQUENCE</scope>
</reference>
<protein>
    <recommendedName>
        <fullName evidence="1">Glyoxalase-like domain-containing protein</fullName>
    </recommendedName>
</protein>
<dbReference type="Gene3D" id="3.10.180.10">
    <property type="entry name" value="2,3-Dihydroxybiphenyl 1,2-Dioxygenase, domain 1"/>
    <property type="match status" value="1"/>
</dbReference>
<sequence>MFILLEGRFMRIRQLVLVAKDRDKVVKDLCDLFKIEVAFYDPGIIHFGLENAVIPVGDTFLEVVSPVQEDTTAGRYLERRKGDGGYMVIIQTDNFVKAKERVVSEGIQIVWNADRREEGIRAQGIHLHPKELGAILSIDSMEPTSSWLWASTKWEEKIHTEVSIGLNGVCLQSKDPEDMMRKWEKALGVEGIYKNNQFLIELNDSRVVFVEDSDGRGDGIESFEINVKDKESVIESAENLGLYINHEVHIGGAKFLLN</sequence>
<name>E7C7R3_9GAMM</name>
<evidence type="ECO:0000313" key="2">
    <source>
        <dbReference type="EMBL" id="ADI23487.1"/>
    </source>
</evidence>
<proteinExistence type="predicted"/>
<dbReference type="InterPro" id="IPR029068">
    <property type="entry name" value="Glyas_Bleomycin-R_OHBP_Dase"/>
</dbReference>
<feature type="domain" description="Glyoxalase-like" evidence="1">
    <location>
        <begin position="46"/>
        <end position="185"/>
    </location>
</feature>
<dbReference type="EMBL" id="GU568016">
    <property type="protein sequence ID" value="ADI23487.1"/>
    <property type="molecule type" value="Genomic_DNA"/>
</dbReference>
<evidence type="ECO:0000259" key="1">
    <source>
        <dbReference type="Pfam" id="PF13468"/>
    </source>
</evidence>
<dbReference type="Pfam" id="PF13468">
    <property type="entry name" value="Glyoxalase_3"/>
    <property type="match status" value="1"/>
</dbReference>
<organism evidence="2">
    <name type="scientific">uncultured gamma proteobacterium HF0770_40P16</name>
    <dbReference type="NCBI Taxonomy" id="723580"/>
    <lineage>
        <taxon>Bacteria</taxon>
        <taxon>Pseudomonadati</taxon>
        <taxon>Pseudomonadota</taxon>
        <taxon>Gammaproteobacteria</taxon>
        <taxon>environmental samples</taxon>
    </lineage>
</organism>
<dbReference type="AlphaFoldDB" id="E7C7R3"/>
<dbReference type="InterPro" id="IPR025870">
    <property type="entry name" value="Glyoxalase-like_dom"/>
</dbReference>